<dbReference type="EMBL" id="CAJVPW010009063">
    <property type="protein sequence ID" value="CAG8600631.1"/>
    <property type="molecule type" value="Genomic_DNA"/>
</dbReference>
<keyword evidence="2" id="KW-1185">Reference proteome</keyword>
<dbReference type="Proteomes" id="UP000789366">
    <property type="component" value="Unassembled WGS sequence"/>
</dbReference>
<proteinExistence type="predicted"/>
<organism evidence="1 2">
    <name type="scientific">Cetraspora pellucida</name>
    <dbReference type="NCBI Taxonomy" id="1433469"/>
    <lineage>
        <taxon>Eukaryota</taxon>
        <taxon>Fungi</taxon>
        <taxon>Fungi incertae sedis</taxon>
        <taxon>Mucoromycota</taxon>
        <taxon>Glomeromycotina</taxon>
        <taxon>Glomeromycetes</taxon>
        <taxon>Diversisporales</taxon>
        <taxon>Gigasporaceae</taxon>
        <taxon>Cetraspora</taxon>
    </lineage>
</organism>
<reference evidence="1" key="1">
    <citation type="submission" date="2021-06" db="EMBL/GenBank/DDBJ databases">
        <authorList>
            <person name="Kallberg Y."/>
            <person name="Tangrot J."/>
            <person name="Rosling A."/>
        </authorList>
    </citation>
    <scope>NUCLEOTIDE SEQUENCE</scope>
    <source>
        <strain evidence="1">28 12/20/2015</strain>
    </source>
</reference>
<accession>A0ACA9MM01</accession>
<evidence type="ECO:0000313" key="1">
    <source>
        <dbReference type="EMBL" id="CAG8600631.1"/>
    </source>
</evidence>
<evidence type="ECO:0000313" key="2">
    <source>
        <dbReference type="Proteomes" id="UP000789366"/>
    </source>
</evidence>
<protein>
    <submittedName>
        <fullName evidence="1">5254_t:CDS:1</fullName>
    </submittedName>
</protein>
<name>A0ACA9MM01_9GLOM</name>
<comment type="caution">
    <text evidence="1">The sequence shown here is derived from an EMBL/GenBank/DDBJ whole genome shotgun (WGS) entry which is preliminary data.</text>
</comment>
<sequence length="115" mass="13299">MFEVKKEEKAEDLKMNILQAIHYIIESWDKVNVNTIQNYPVLNDIADALDAFDFFDTMQLVEMFKINNSIVTDLENADDSFEISVVSADMTNASLETIHTFLLQENDTKEYINIL</sequence>
<gene>
    <name evidence="1" type="ORF">SPELUC_LOCUS7102</name>
</gene>